<proteinExistence type="predicted"/>
<accession>A0A9D1U365</accession>
<dbReference type="EMBL" id="DXGK01000053">
    <property type="protein sequence ID" value="HIW70301.1"/>
    <property type="molecule type" value="Genomic_DNA"/>
</dbReference>
<dbReference type="AlphaFoldDB" id="A0A9D1U365"/>
<keyword evidence="2" id="KW-0472">Membrane</keyword>
<sequence length="256" mass="28690">MTEDTKKLNADAAARQKEHLKNVSRQEAGQFTDAGLTRKNEEFMYQLNKQLDAQGVKPDKKPEMIERTMSQLKEAQKTGKTAKQLFGTPTQYAHDLLHPQKGTEGHELSSFKLLFVDNSLMFLAIFAIMYGLLAFFSPNAFAGQTRVGTSGITAMIIISLSGGAAFAYMAKATQPVKNKKTGRWVRKPLGRRFLYIAAAFVVWLVIYYLCSLLPNVINPQMNKWAYVIIGVLAFVGDMYFRRVFNIVGSAFARQGK</sequence>
<feature type="region of interest" description="Disordered" evidence="1">
    <location>
        <begin position="1"/>
        <end position="27"/>
    </location>
</feature>
<reference evidence="3" key="2">
    <citation type="submission" date="2021-04" db="EMBL/GenBank/DDBJ databases">
        <authorList>
            <person name="Gilroy R."/>
        </authorList>
    </citation>
    <scope>NUCLEOTIDE SEQUENCE</scope>
    <source>
        <strain evidence="3">ChiHejej3B27-2180</strain>
    </source>
</reference>
<evidence type="ECO:0000256" key="2">
    <source>
        <dbReference type="SAM" id="Phobius"/>
    </source>
</evidence>
<feature type="transmembrane region" description="Helical" evidence="2">
    <location>
        <begin position="193"/>
        <end position="217"/>
    </location>
</feature>
<feature type="transmembrane region" description="Helical" evidence="2">
    <location>
        <begin position="223"/>
        <end position="240"/>
    </location>
</feature>
<evidence type="ECO:0000313" key="4">
    <source>
        <dbReference type="Proteomes" id="UP000886878"/>
    </source>
</evidence>
<feature type="compositionally biased region" description="Basic and acidic residues" evidence="1">
    <location>
        <begin position="1"/>
        <end position="21"/>
    </location>
</feature>
<evidence type="ECO:0000256" key="1">
    <source>
        <dbReference type="SAM" id="MobiDB-lite"/>
    </source>
</evidence>
<gene>
    <name evidence="3" type="ORF">H9876_02825</name>
</gene>
<keyword evidence="2" id="KW-1133">Transmembrane helix</keyword>
<keyword evidence="2" id="KW-0812">Transmembrane</keyword>
<protein>
    <submittedName>
        <fullName evidence="3">DUF1129 domain-containing protein</fullName>
    </submittedName>
</protein>
<dbReference type="PIRSF" id="PIRSF033111">
    <property type="entry name" value="UCP033111"/>
    <property type="match status" value="1"/>
</dbReference>
<name>A0A9D1U365_9LACO</name>
<comment type="caution">
    <text evidence="3">The sequence shown here is derived from an EMBL/GenBank/DDBJ whole genome shotgun (WGS) entry which is preliminary data.</text>
</comment>
<feature type="transmembrane region" description="Helical" evidence="2">
    <location>
        <begin position="120"/>
        <end position="141"/>
    </location>
</feature>
<evidence type="ECO:0000313" key="3">
    <source>
        <dbReference type="EMBL" id="HIW70301.1"/>
    </source>
</evidence>
<reference evidence="3" key="1">
    <citation type="journal article" date="2021" name="PeerJ">
        <title>Extensive microbial diversity within the chicken gut microbiome revealed by metagenomics and culture.</title>
        <authorList>
            <person name="Gilroy R."/>
            <person name="Ravi A."/>
            <person name="Getino M."/>
            <person name="Pursley I."/>
            <person name="Horton D.L."/>
            <person name="Alikhan N.F."/>
            <person name="Baker D."/>
            <person name="Gharbi K."/>
            <person name="Hall N."/>
            <person name="Watson M."/>
            <person name="Adriaenssens E.M."/>
            <person name="Foster-Nyarko E."/>
            <person name="Jarju S."/>
            <person name="Secka A."/>
            <person name="Antonio M."/>
            <person name="Oren A."/>
            <person name="Chaudhuri R.R."/>
            <person name="La Ragione R."/>
            <person name="Hildebrand F."/>
            <person name="Pallen M.J."/>
        </authorList>
    </citation>
    <scope>NUCLEOTIDE SEQUENCE</scope>
    <source>
        <strain evidence="3">ChiHejej3B27-2180</strain>
    </source>
</reference>
<dbReference type="Proteomes" id="UP000886878">
    <property type="component" value="Unassembled WGS sequence"/>
</dbReference>
<dbReference type="Pfam" id="PF06570">
    <property type="entry name" value="DUF1129"/>
    <property type="match status" value="1"/>
</dbReference>
<feature type="transmembrane region" description="Helical" evidence="2">
    <location>
        <begin position="147"/>
        <end position="170"/>
    </location>
</feature>
<organism evidence="3 4">
    <name type="scientific">Candidatus Limosilactobacillus merdipullorum</name>
    <dbReference type="NCBI Taxonomy" id="2838653"/>
    <lineage>
        <taxon>Bacteria</taxon>
        <taxon>Bacillati</taxon>
        <taxon>Bacillota</taxon>
        <taxon>Bacilli</taxon>
        <taxon>Lactobacillales</taxon>
        <taxon>Lactobacillaceae</taxon>
        <taxon>Limosilactobacillus</taxon>
    </lineage>
</organism>
<dbReference type="InterPro" id="IPR009214">
    <property type="entry name" value="DUF1129"/>
</dbReference>